<accession>A0A7S5UU36</accession>
<sequence>MGYDEIRATERWLELRKRLAIRMMDTMQSVVTQMEAGSGIDQYTFMIVKEMTEYCDKVLLKPTERN</sequence>
<reference evidence="1" key="1">
    <citation type="submission" date="2020-01" db="EMBL/GenBank/DDBJ databases">
        <title>Patterns of diversity and host range of bacteriophage communities associated with bean-nodulatin bacteria.</title>
        <authorList>
            <person name="Vann Cauwenberghe J."/>
            <person name="Santamaria R.I."/>
            <person name="Bustos P."/>
            <person name="Juarez S."/>
            <person name="Gonzalez V."/>
        </authorList>
    </citation>
    <scope>NUCLEOTIDE SEQUENCE</scope>
</reference>
<dbReference type="Proteomes" id="UP000656987">
    <property type="component" value="Segment"/>
</dbReference>
<evidence type="ECO:0000313" key="1">
    <source>
        <dbReference type="EMBL" id="QIG67718.1"/>
    </source>
</evidence>
<keyword evidence="2" id="KW-1185">Reference proteome</keyword>
<organism evidence="1 2">
    <name type="scientific">Rhizobium phage RHph_Y38</name>
    <dbReference type="NCBI Taxonomy" id="2509781"/>
    <lineage>
        <taxon>Viruses</taxon>
        <taxon>Duplodnaviria</taxon>
        <taxon>Heunggongvirae</taxon>
        <taxon>Uroviricota</taxon>
        <taxon>Caudoviricetes</taxon>
        <taxon>Schitoviridae</taxon>
        <taxon>Demetervirinae</taxon>
        <taxon>Acanvirus</taxon>
        <taxon>Acanvirus Y38</taxon>
    </lineage>
</organism>
<protein>
    <submittedName>
        <fullName evidence="1">Uncharacterized protein</fullName>
    </submittedName>
</protein>
<name>A0A7S5UU36_9CAUD</name>
<gene>
    <name evidence="1" type="ORF">EVB52_017</name>
</gene>
<proteinExistence type="predicted"/>
<dbReference type="EMBL" id="MN988483">
    <property type="protein sequence ID" value="QIG67718.1"/>
    <property type="molecule type" value="Genomic_DNA"/>
</dbReference>
<evidence type="ECO:0000313" key="2">
    <source>
        <dbReference type="Proteomes" id="UP000656987"/>
    </source>
</evidence>